<evidence type="ECO:0000313" key="4">
    <source>
        <dbReference type="EMBL" id="RFA93079.1"/>
    </source>
</evidence>
<evidence type="ECO:0000313" key="5">
    <source>
        <dbReference type="EMBL" id="RFA99173.1"/>
    </source>
</evidence>
<sequence>MTYFVVELTFPIYSIKELDVYQVASSMPLPSPSSIVGAVGAAMGRTGLCKGSECLEAARRAVKIARPAATGYLTKSPVVLRRIRKILEEKQLPSDLGEFVSFSDAMSREYVLTTSLKVLIIGELKSEVLYLIDRIGDSESLASVVSVRRYDRAERCNGGVNVAVVRDVARGGSFTLVKMLDEAGRPRMYALPVVRTTGDVYMPSTIKTDRGVLCVEDIKFPEGYGW</sequence>
<dbReference type="InterPro" id="IPR013422">
    <property type="entry name" value="CRISPR-assoc_prot_Cas5_N"/>
</dbReference>
<organism evidence="4 7">
    <name type="scientific">Pyrobaculum aerophilum</name>
    <dbReference type="NCBI Taxonomy" id="13773"/>
    <lineage>
        <taxon>Archaea</taxon>
        <taxon>Thermoproteota</taxon>
        <taxon>Thermoprotei</taxon>
        <taxon>Thermoproteales</taxon>
        <taxon>Thermoproteaceae</taxon>
        <taxon>Pyrobaculum</taxon>
    </lineage>
</organism>
<comment type="function">
    <text evidence="3">CRISPR (clustered regularly interspaced short palindromic repeat) is an adaptive immune system that provides protection against mobile genetic elements (viruses, transposable elements and conjugative plasmids). CRISPR clusters contain spacers, sequences complementary to antecedent mobile elements, and target invading nucleic acids. CRISPR clusters are transcribed and processed into CRISPR RNA (crRNA).</text>
</comment>
<dbReference type="AlphaFoldDB" id="A0A371QUG6"/>
<dbReference type="Proteomes" id="UP000256877">
    <property type="component" value="Unassembled WGS sequence"/>
</dbReference>
<accession>A0A371QUG6</accession>
<protein>
    <submittedName>
        <fullName evidence="4">Type I-A CRISPR-associated protein Cas5</fullName>
    </submittedName>
</protein>
<dbReference type="EMBL" id="NMUF01000009">
    <property type="protein sequence ID" value="RFA99173.1"/>
    <property type="molecule type" value="Genomic_DNA"/>
</dbReference>
<proteinExistence type="inferred from homology"/>
<dbReference type="EMBL" id="NMUE01000069">
    <property type="protein sequence ID" value="RFA93079.1"/>
    <property type="molecule type" value="Genomic_DNA"/>
</dbReference>
<dbReference type="RefSeq" id="WP_116422069.1">
    <property type="nucleotide sequence ID" value="NZ_NMUE01000069.1"/>
</dbReference>
<dbReference type="NCBIfam" id="TIGR02593">
    <property type="entry name" value="CRISPR_cas5"/>
    <property type="match status" value="1"/>
</dbReference>
<evidence type="ECO:0000256" key="1">
    <source>
        <dbReference type="ARBA" id="ARBA00010891"/>
    </source>
</evidence>
<evidence type="ECO:0000313" key="6">
    <source>
        <dbReference type="Proteomes" id="UP000256877"/>
    </source>
</evidence>
<name>A0A371QUG6_9CREN</name>
<dbReference type="GO" id="GO:0051607">
    <property type="term" value="P:defense response to virus"/>
    <property type="evidence" value="ECO:0007669"/>
    <property type="project" value="UniProtKB-KW"/>
</dbReference>
<dbReference type="OrthoDB" id="27308at2157"/>
<evidence type="ECO:0000313" key="7">
    <source>
        <dbReference type="Proteomes" id="UP000257123"/>
    </source>
</evidence>
<dbReference type="NCBIfam" id="TIGR01874">
    <property type="entry name" value="cas_cas5a"/>
    <property type="match status" value="1"/>
</dbReference>
<dbReference type="InterPro" id="IPR053725">
    <property type="entry name" value="CRISPR_Cas5_sf"/>
</dbReference>
<reference evidence="6 7" key="1">
    <citation type="submission" date="2017-07" db="EMBL/GenBank/DDBJ databases">
        <title>Draft genome sequence of aerobic hyperthermophilic archaea, Pyrobaculum aerophilum YKB31 and YKB32.</title>
        <authorList>
            <person name="Mochizuki T."/>
            <person name="Berliner A.J."/>
            <person name="Yoshida-Takashima Y."/>
            <person name="Takaki Y."/>
            <person name="Nunoura T."/>
            <person name="Takai K."/>
        </authorList>
    </citation>
    <scope>NUCLEOTIDE SEQUENCE [LARGE SCALE GENOMIC DNA]</scope>
    <source>
        <strain evidence="4 7">YKB31</strain>
        <strain evidence="5 6">YKB32</strain>
    </source>
</reference>
<evidence type="ECO:0000256" key="3">
    <source>
        <dbReference type="ARBA" id="ARBA00025626"/>
    </source>
</evidence>
<comment type="caution">
    <text evidence="4">The sequence shown here is derived from an EMBL/GenBank/DDBJ whole genome shotgun (WGS) entry which is preliminary data.</text>
</comment>
<keyword evidence="2" id="KW-0051">Antiviral defense</keyword>
<gene>
    <name evidence="4" type="primary">cas5a</name>
    <name evidence="4" type="ORF">CGL51_13435</name>
    <name evidence="5" type="ORF">CGL52_04860</name>
</gene>
<dbReference type="InterPro" id="IPR010153">
    <property type="entry name" value="CRISPR-assoc_prot_Cas5a-typ"/>
</dbReference>
<comment type="similarity">
    <text evidence="1">Belongs to the CRISPR-associated protein Cas5 family. Subtype I-A/Apern subfamily.</text>
</comment>
<dbReference type="Gene3D" id="3.30.70.3120">
    <property type="match status" value="1"/>
</dbReference>
<evidence type="ECO:0000256" key="2">
    <source>
        <dbReference type="ARBA" id="ARBA00023118"/>
    </source>
</evidence>
<dbReference type="Proteomes" id="UP000257123">
    <property type="component" value="Unassembled WGS sequence"/>
</dbReference>